<dbReference type="InterPro" id="IPR035959">
    <property type="entry name" value="RutC-like_sf"/>
</dbReference>
<dbReference type="SUPFAM" id="SSF55298">
    <property type="entry name" value="YjgF-like"/>
    <property type="match status" value="1"/>
</dbReference>
<keyword evidence="2" id="KW-1185">Reference proteome</keyword>
<dbReference type="PANTHER" id="PTHR43857">
    <property type="entry name" value="BLR7761 PROTEIN"/>
    <property type="match status" value="1"/>
</dbReference>
<reference evidence="1 2" key="1">
    <citation type="submission" date="2023-07" db="EMBL/GenBank/DDBJ databases">
        <title>Sorghum-associated microbial communities from plants grown in Nebraska, USA.</title>
        <authorList>
            <person name="Schachtman D."/>
        </authorList>
    </citation>
    <scope>NUCLEOTIDE SEQUENCE [LARGE SCALE GENOMIC DNA]</scope>
    <source>
        <strain evidence="1 2">584</strain>
    </source>
</reference>
<evidence type="ECO:0000313" key="2">
    <source>
        <dbReference type="Proteomes" id="UP001262410"/>
    </source>
</evidence>
<gene>
    <name evidence="1" type="ORF">E9232_002569</name>
</gene>
<accession>A0ABU1JP09</accession>
<dbReference type="Proteomes" id="UP001262410">
    <property type="component" value="Unassembled WGS sequence"/>
</dbReference>
<dbReference type="PANTHER" id="PTHR43857:SF1">
    <property type="entry name" value="YJGH FAMILY PROTEIN"/>
    <property type="match status" value="1"/>
</dbReference>
<name>A0ABU1JP09_9PROT</name>
<comment type="caution">
    <text evidence="1">The sequence shown here is derived from an EMBL/GenBank/DDBJ whole genome shotgun (WGS) entry which is preliminary data.</text>
</comment>
<dbReference type="RefSeq" id="WP_309794466.1">
    <property type="nucleotide sequence ID" value="NZ_JAVDPW010000004.1"/>
</dbReference>
<sequence length="128" mass="13953">MKKTFVRGTWQQSRAFSPAIVTEGGRIVWIAGHTGQKDQDGKSLAGDFGAQTYQTFRNIEATLQEAGATLKDIVTMTVFLTDPRHTTRMTEIRTEIFGSDFPASAAITVTGFADPAMLIEIQGIAVIE</sequence>
<dbReference type="Pfam" id="PF01042">
    <property type="entry name" value="Ribonuc_L-PSP"/>
    <property type="match status" value="1"/>
</dbReference>
<protein>
    <submittedName>
        <fullName evidence="1">Enamine deaminase RidA (YjgF/YER057c/UK114 family)</fullName>
    </submittedName>
</protein>
<organism evidence="1 2">
    <name type="scientific">Inquilinus ginsengisoli</name>
    <dbReference type="NCBI Taxonomy" id="363840"/>
    <lineage>
        <taxon>Bacteria</taxon>
        <taxon>Pseudomonadati</taxon>
        <taxon>Pseudomonadota</taxon>
        <taxon>Alphaproteobacteria</taxon>
        <taxon>Rhodospirillales</taxon>
        <taxon>Rhodospirillaceae</taxon>
        <taxon>Inquilinus</taxon>
    </lineage>
</organism>
<dbReference type="CDD" id="cd00448">
    <property type="entry name" value="YjgF_YER057c_UK114_family"/>
    <property type="match status" value="1"/>
</dbReference>
<evidence type="ECO:0000313" key="1">
    <source>
        <dbReference type="EMBL" id="MDR6290048.1"/>
    </source>
</evidence>
<dbReference type="InterPro" id="IPR006175">
    <property type="entry name" value="YjgF/YER057c/UK114"/>
</dbReference>
<dbReference type="Gene3D" id="3.30.1330.40">
    <property type="entry name" value="RutC-like"/>
    <property type="match status" value="1"/>
</dbReference>
<proteinExistence type="predicted"/>
<dbReference type="EMBL" id="JAVDPW010000004">
    <property type="protein sequence ID" value="MDR6290048.1"/>
    <property type="molecule type" value="Genomic_DNA"/>
</dbReference>